<keyword evidence="4" id="KW-0963">Cytoplasm</keyword>
<dbReference type="SUPFAM" id="SSF53335">
    <property type="entry name" value="S-adenosyl-L-methionine-dependent methyltransferases"/>
    <property type="match status" value="1"/>
</dbReference>
<evidence type="ECO:0000256" key="7">
    <source>
        <dbReference type="ARBA" id="ARBA00022691"/>
    </source>
</evidence>
<comment type="subcellular location">
    <subcellularLocation>
        <location evidence="2">Cytoplasm</location>
    </subcellularLocation>
    <subcellularLocation>
        <location evidence="1">Nucleus</location>
    </subcellularLocation>
</comment>
<dbReference type="Pfam" id="PF06325">
    <property type="entry name" value="PrmA"/>
    <property type="match status" value="1"/>
</dbReference>
<keyword evidence="6 13" id="KW-0808">Transferase</keyword>
<keyword evidence="5 13" id="KW-0489">Methyltransferase</keyword>
<evidence type="ECO:0000256" key="6">
    <source>
        <dbReference type="ARBA" id="ARBA00022679"/>
    </source>
</evidence>
<organism evidence="15 16">
    <name type="scientific">Syphacia muris</name>
    <dbReference type="NCBI Taxonomy" id="451379"/>
    <lineage>
        <taxon>Eukaryota</taxon>
        <taxon>Metazoa</taxon>
        <taxon>Ecdysozoa</taxon>
        <taxon>Nematoda</taxon>
        <taxon>Chromadorea</taxon>
        <taxon>Rhabditida</taxon>
        <taxon>Spirurina</taxon>
        <taxon>Oxyuridomorpha</taxon>
        <taxon>Oxyuroidea</taxon>
        <taxon>Oxyuridae</taxon>
        <taxon>Syphacia</taxon>
    </lineage>
</organism>
<dbReference type="GO" id="GO:0005737">
    <property type="term" value="C:cytoplasm"/>
    <property type="evidence" value="ECO:0007669"/>
    <property type="project" value="UniProtKB-SubCell"/>
</dbReference>
<dbReference type="GO" id="GO:0005634">
    <property type="term" value="C:nucleus"/>
    <property type="evidence" value="ECO:0007669"/>
    <property type="project" value="UniProtKB-SubCell"/>
</dbReference>
<dbReference type="InterPro" id="IPR025799">
    <property type="entry name" value="Arg_MeTrfase"/>
</dbReference>
<evidence type="ECO:0000256" key="13">
    <source>
        <dbReference type="PROSITE-ProRule" id="PRU01015"/>
    </source>
</evidence>
<dbReference type="STRING" id="451379.A0A0N5ASE9"/>
<evidence type="ECO:0000313" key="15">
    <source>
        <dbReference type="Proteomes" id="UP000046393"/>
    </source>
</evidence>
<evidence type="ECO:0000256" key="2">
    <source>
        <dbReference type="ARBA" id="ARBA00004496"/>
    </source>
</evidence>
<dbReference type="CDD" id="cd02440">
    <property type="entry name" value="AdoMet_MTases"/>
    <property type="match status" value="1"/>
</dbReference>
<keyword evidence="15" id="KW-1185">Reference proteome</keyword>
<keyword evidence="11" id="KW-0539">Nucleus</keyword>
<dbReference type="GO" id="GO:0070611">
    <property type="term" value="F:histone H3R2 methyltransferase activity"/>
    <property type="evidence" value="ECO:0007669"/>
    <property type="project" value="TreeGrafter"/>
</dbReference>
<keyword evidence="9" id="KW-0805">Transcription regulation</keyword>
<dbReference type="PROSITE" id="PS51678">
    <property type="entry name" value="SAM_MT_PRMT"/>
    <property type="match status" value="1"/>
</dbReference>
<evidence type="ECO:0000256" key="10">
    <source>
        <dbReference type="ARBA" id="ARBA00023163"/>
    </source>
</evidence>
<evidence type="ECO:0000256" key="1">
    <source>
        <dbReference type="ARBA" id="ARBA00004123"/>
    </source>
</evidence>
<name>A0A0N5ASE9_9BILA</name>
<dbReference type="FunFam" id="3.40.50.150:FF:000031">
    <property type="entry name" value="Putative Histone-arginine methyltransferase CARM1"/>
    <property type="match status" value="1"/>
</dbReference>
<dbReference type="Gene3D" id="3.40.50.150">
    <property type="entry name" value="Vaccinia Virus protein VP39"/>
    <property type="match status" value="1"/>
</dbReference>
<dbReference type="InterPro" id="IPR029063">
    <property type="entry name" value="SAM-dependent_MTases_sf"/>
</dbReference>
<dbReference type="PANTHER" id="PTHR11006">
    <property type="entry name" value="PROTEIN ARGININE N-METHYLTRANSFERASE"/>
    <property type="match status" value="1"/>
</dbReference>
<dbReference type="PANTHER" id="PTHR11006:SF10">
    <property type="entry name" value="HISTONE-ARGININE METHYLTRANSFERASE CARMER-RELATED"/>
    <property type="match status" value="1"/>
</dbReference>
<protein>
    <recommendedName>
        <fullName evidence="3">type I protein arginine methyltransferase</fullName>
        <ecNumber evidence="3">2.1.1.319</ecNumber>
    </recommendedName>
</protein>
<dbReference type="InterPro" id="IPR055135">
    <property type="entry name" value="PRMT_dom"/>
</dbReference>
<comment type="catalytic activity">
    <reaction evidence="12">
        <text>L-arginyl-[protein] + 2 S-adenosyl-L-methionine = N(omega),N(omega)-dimethyl-L-arginyl-[protein] + 2 S-adenosyl-L-homocysteine + 2 H(+)</text>
        <dbReference type="Rhea" id="RHEA:48096"/>
        <dbReference type="Rhea" id="RHEA-COMP:10532"/>
        <dbReference type="Rhea" id="RHEA-COMP:11991"/>
        <dbReference type="ChEBI" id="CHEBI:15378"/>
        <dbReference type="ChEBI" id="CHEBI:29965"/>
        <dbReference type="ChEBI" id="CHEBI:57856"/>
        <dbReference type="ChEBI" id="CHEBI:59789"/>
        <dbReference type="ChEBI" id="CHEBI:61897"/>
        <dbReference type="EC" id="2.1.1.319"/>
    </reaction>
</comment>
<evidence type="ECO:0000256" key="3">
    <source>
        <dbReference type="ARBA" id="ARBA00011925"/>
    </source>
</evidence>
<dbReference type="AlphaFoldDB" id="A0A0N5ASE9"/>
<feature type="domain" description="Protein arginine N-methyltransferase" evidence="14">
    <location>
        <begin position="288"/>
        <end position="452"/>
    </location>
</feature>
<dbReference type="Pfam" id="PF22528">
    <property type="entry name" value="PRMT_C"/>
    <property type="match status" value="1"/>
</dbReference>
<dbReference type="GO" id="GO:0032259">
    <property type="term" value="P:methylation"/>
    <property type="evidence" value="ECO:0007669"/>
    <property type="project" value="UniProtKB-KW"/>
</dbReference>
<evidence type="ECO:0000256" key="9">
    <source>
        <dbReference type="ARBA" id="ARBA00023015"/>
    </source>
</evidence>
<dbReference type="WBParaSite" id="SMUV_0000770901-mRNA-1">
    <property type="protein sequence ID" value="SMUV_0000770901-mRNA-1"/>
    <property type="gene ID" value="SMUV_0000770901"/>
</dbReference>
<accession>A0A0N5ASE9</accession>
<evidence type="ECO:0000259" key="14">
    <source>
        <dbReference type="Pfam" id="PF22528"/>
    </source>
</evidence>
<evidence type="ECO:0000256" key="8">
    <source>
        <dbReference type="ARBA" id="ARBA00022853"/>
    </source>
</evidence>
<dbReference type="Gene3D" id="2.70.160.11">
    <property type="entry name" value="Hnrnp arginine n-methyltransferase1"/>
    <property type="match status" value="1"/>
</dbReference>
<dbReference type="GO" id="GO:0035242">
    <property type="term" value="F:protein-arginine omega-N asymmetric methyltransferase activity"/>
    <property type="evidence" value="ECO:0007669"/>
    <property type="project" value="UniProtKB-EC"/>
</dbReference>
<proteinExistence type="predicted"/>
<keyword evidence="7 13" id="KW-0949">S-adenosyl-L-methionine</keyword>
<evidence type="ECO:0000256" key="5">
    <source>
        <dbReference type="ARBA" id="ARBA00022603"/>
    </source>
</evidence>
<keyword evidence="10" id="KW-0804">Transcription</keyword>
<keyword evidence="8" id="KW-0156">Chromatin regulator</keyword>
<evidence type="ECO:0000313" key="16">
    <source>
        <dbReference type="WBParaSite" id="SMUV_0000770901-mRNA-1"/>
    </source>
</evidence>
<evidence type="ECO:0000256" key="11">
    <source>
        <dbReference type="ARBA" id="ARBA00023242"/>
    </source>
</evidence>
<dbReference type="Proteomes" id="UP000046393">
    <property type="component" value="Unplaced"/>
</dbReference>
<dbReference type="EC" id="2.1.1.319" evidence="3"/>
<sequence>MSVRCYGRAKLLKLDDSGLNALLQSSSVYTVSITADNLNVSLLENESVEANTFADEYGIAKYNFTIEHSKGFLLSQRIFVIRSKFDDSSEENDSSVFQFENATDASAFSLAFNLCTGLKPRNSKNAVGNDGNVSEFDARTEQASASQYFQFYGYLAQQQNMMQDYVRTSTYQRAIHINSKDFKDKVVMDVGAGSGILSFFAIQAGAKRVYAVEASSMSIHCAELVRSNHLSDRIIVVPGRVEEISIPEQVDVIISEPMGYMLVNERMLESYMHARKFLKNGGKMFPSRGELHFALFSDEALYIEQCSKANFWCQENFHGVNVSALRPQALVEVFKQPIVDTWHPNILMSGSMKWCIDFLKDSVTALHVITIPFMFTVKCTGFVHGIAFWFDVAFVGSTETIWLSTAPTEPLTHWYQVRCLFDRPLMAYSGQIVKGTIKLVANERQSYDVDIAAEVNGQVASSSLDLKNPLFRYTGAAVVPPPGNAVESPADVLLQRNTMSNGNMEMPLDSSVNNGFTSGYCDAISAAANVPAHQLVTSGTVSGNNGIHGADLIDIR</sequence>
<evidence type="ECO:0000256" key="4">
    <source>
        <dbReference type="ARBA" id="ARBA00022490"/>
    </source>
</evidence>
<reference evidence="16" key="1">
    <citation type="submission" date="2016-04" db="UniProtKB">
        <authorList>
            <consortium name="WormBaseParasite"/>
        </authorList>
    </citation>
    <scope>IDENTIFICATION</scope>
</reference>
<evidence type="ECO:0000256" key="12">
    <source>
        <dbReference type="ARBA" id="ARBA00049086"/>
    </source>
</evidence>